<keyword evidence="7" id="KW-1185">Reference proteome</keyword>
<keyword evidence="6" id="KW-0969">Cilium</keyword>
<sequence length="356" mass="39507">MYIATTSMITNQKTTDITSNNLANANTTGFKRDMPIIESFPEVLLAKIKDKDDLDNHVPFTGVKIEESEDGVYSLSINSGYFRLSTPAGMSHNREIEFTIDQNGYLKTFYTDIDGNRRTNDENYLLGRNGKPIRVEGQDIQISPNGNIISNGQVVDNILFLPSHQIIGTTSAGVRLDKVITDFTDGSYIKTGNDLDFAIKGQGFFKVQSQDGQIYYTRDGSFTINNEGTLMTKDGKIVLGQDGPIQLQGNEIELHENGSIFSNGQLIDMLNIVQVNNKEDLRKQGDNLYAAVENSQIQEAPFTGEVVNGYIEGSNVNVIKEMVNMITAFRNYESSQKIITTQDELLGKVVNDLGRV</sequence>
<dbReference type="Pfam" id="PF06429">
    <property type="entry name" value="Flg_bbr_C"/>
    <property type="match status" value="1"/>
</dbReference>
<keyword evidence="6" id="KW-0282">Flagellum</keyword>
<feature type="domain" description="Flagellar basal body rod protein N-terminal" evidence="3">
    <location>
        <begin position="1"/>
        <end position="31"/>
    </location>
</feature>
<evidence type="ECO:0000259" key="5">
    <source>
        <dbReference type="Pfam" id="PF22692"/>
    </source>
</evidence>
<proteinExistence type="inferred from homology"/>
<accession>K0ATX1</accession>
<dbReference type="Pfam" id="PF22692">
    <property type="entry name" value="LlgE_F_G_D1"/>
    <property type="match status" value="1"/>
</dbReference>
<dbReference type="NCBIfam" id="TIGR03506">
    <property type="entry name" value="FlgEFG_subfam"/>
    <property type="match status" value="1"/>
</dbReference>
<dbReference type="Pfam" id="PF00460">
    <property type="entry name" value="Flg_bb_rod"/>
    <property type="match status" value="1"/>
</dbReference>
<dbReference type="InterPro" id="IPR037925">
    <property type="entry name" value="FlgE/F/G-like"/>
</dbReference>
<gene>
    <name evidence="6" type="ordered locus">Curi_c02130</name>
</gene>
<dbReference type="InterPro" id="IPR001444">
    <property type="entry name" value="Flag_bb_rod_N"/>
</dbReference>
<evidence type="ECO:0000256" key="1">
    <source>
        <dbReference type="ARBA" id="ARBA00009677"/>
    </source>
</evidence>
<dbReference type="InterPro" id="IPR020013">
    <property type="entry name" value="Flagellar_FlgE/F/G"/>
</dbReference>
<name>K0ATX1_GOTA9</name>
<dbReference type="eggNOG" id="COG4786">
    <property type="taxonomic scope" value="Bacteria"/>
</dbReference>
<dbReference type="GO" id="GO:0071978">
    <property type="term" value="P:bacterial-type flagellum-dependent swarming motility"/>
    <property type="evidence" value="ECO:0007669"/>
    <property type="project" value="TreeGrafter"/>
</dbReference>
<dbReference type="EMBL" id="CP003326">
    <property type="protein sequence ID" value="AFS77293.1"/>
    <property type="molecule type" value="Genomic_DNA"/>
</dbReference>
<comment type="similarity">
    <text evidence="1 2">Belongs to the flagella basal body rod proteins family.</text>
</comment>
<dbReference type="AlphaFoldDB" id="K0ATX1"/>
<dbReference type="HOGENOM" id="CLU_013687_0_0_9"/>
<keyword evidence="2" id="KW-0975">Bacterial flagellum</keyword>
<feature type="domain" description="Flagellar basal-body/hook protein C-terminal" evidence="4">
    <location>
        <begin position="308"/>
        <end position="351"/>
    </location>
</feature>
<evidence type="ECO:0000259" key="3">
    <source>
        <dbReference type="Pfam" id="PF00460"/>
    </source>
</evidence>
<keyword evidence="6" id="KW-0966">Cell projection</keyword>
<dbReference type="KEGG" id="cad:Curi_c02130"/>
<dbReference type="SUPFAM" id="SSF117143">
    <property type="entry name" value="Flagellar hook protein flgE"/>
    <property type="match status" value="1"/>
</dbReference>
<evidence type="ECO:0000313" key="7">
    <source>
        <dbReference type="Proteomes" id="UP000006094"/>
    </source>
</evidence>
<feature type="domain" description="Flagellar hook protein FlgE/F/G-like D1" evidence="5">
    <location>
        <begin position="198"/>
        <end position="258"/>
    </location>
</feature>
<dbReference type="PANTHER" id="PTHR30435:SF19">
    <property type="entry name" value="FLAGELLAR BASAL-BODY ROD PROTEIN FLGG"/>
    <property type="match status" value="1"/>
</dbReference>
<dbReference type="GO" id="GO:0009425">
    <property type="term" value="C:bacterial-type flagellum basal body"/>
    <property type="evidence" value="ECO:0007669"/>
    <property type="project" value="UniProtKB-SubCell"/>
</dbReference>
<reference evidence="6 7" key="1">
    <citation type="journal article" date="2012" name="PLoS ONE">
        <title>The purine-utilizing bacterium Clostridium acidurici 9a: a genome-guided metabolic reconsideration.</title>
        <authorList>
            <person name="Hartwich K."/>
            <person name="Poehlein A."/>
            <person name="Daniel R."/>
        </authorList>
    </citation>
    <scope>NUCLEOTIDE SEQUENCE [LARGE SCALE GENOMIC DNA]</scope>
    <source>
        <strain evidence="7">ATCC 7906 / DSM 604 / BCRC 14475 / CIP 104303 / KCTC 5404 / NCIMB 10678 / 9a</strain>
    </source>
</reference>
<evidence type="ECO:0000259" key="4">
    <source>
        <dbReference type="Pfam" id="PF06429"/>
    </source>
</evidence>
<organism evidence="6 7">
    <name type="scientific">Gottschalkia acidurici (strain ATCC 7906 / DSM 604 / BCRC 14475 / CIP 104303 / KCTC 5404 / NCIMB 10678 / 9a)</name>
    <name type="common">Clostridium acidurici</name>
    <dbReference type="NCBI Taxonomy" id="1128398"/>
    <lineage>
        <taxon>Bacteria</taxon>
        <taxon>Bacillati</taxon>
        <taxon>Bacillota</taxon>
        <taxon>Tissierellia</taxon>
        <taxon>Tissierellales</taxon>
        <taxon>Gottschalkiaceae</taxon>
        <taxon>Gottschalkia</taxon>
    </lineage>
</organism>
<dbReference type="PANTHER" id="PTHR30435">
    <property type="entry name" value="FLAGELLAR PROTEIN"/>
    <property type="match status" value="1"/>
</dbReference>
<evidence type="ECO:0000313" key="6">
    <source>
        <dbReference type="EMBL" id="AFS77293.1"/>
    </source>
</evidence>
<evidence type="ECO:0000256" key="2">
    <source>
        <dbReference type="RuleBase" id="RU362116"/>
    </source>
</evidence>
<dbReference type="STRING" id="1128398.Curi_c02130"/>
<protein>
    <submittedName>
        <fullName evidence="6">Flagellar hook-basal body protein, FlgE/F/G</fullName>
    </submittedName>
</protein>
<dbReference type="InterPro" id="IPR010930">
    <property type="entry name" value="Flg_bb/hook_C_dom"/>
</dbReference>
<dbReference type="Proteomes" id="UP000006094">
    <property type="component" value="Chromosome"/>
</dbReference>
<comment type="subcellular location">
    <subcellularLocation>
        <location evidence="2">Bacterial flagellum basal body</location>
    </subcellularLocation>
</comment>
<dbReference type="InterPro" id="IPR053967">
    <property type="entry name" value="LlgE_F_G-like_D1"/>
</dbReference>